<dbReference type="OrthoDB" id="1914176at2759"/>
<dbReference type="EMBL" id="CAACVS010000114">
    <property type="protein sequence ID" value="VEU37072.1"/>
    <property type="molecule type" value="Genomic_DNA"/>
</dbReference>
<gene>
    <name evidence="2" type="ORF">PSNMU_V1.4_AUG-EV-PASAV3_0039460</name>
</gene>
<evidence type="ECO:0000313" key="3">
    <source>
        <dbReference type="Proteomes" id="UP000291116"/>
    </source>
</evidence>
<protein>
    <submittedName>
        <fullName evidence="2">Uncharacterized protein</fullName>
    </submittedName>
</protein>
<evidence type="ECO:0000313" key="2">
    <source>
        <dbReference type="EMBL" id="VEU37072.1"/>
    </source>
</evidence>
<organism evidence="2 3">
    <name type="scientific">Pseudo-nitzschia multistriata</name>
    <dbReference type="NCBI Taxonomy" id="183589"/>
    <lineage>
        <taxon>Eukaryota</taxon>
        <taxon>Sar</taxon>
        <taxon>Stramenopiles</taxon>
        <taxon>Ochrophyta</taxon>
        <taxon>Bacillariophyta</taxon>
        <taxon>Bacillariophyceae</taxon>
        <taxon>Bacillariophycidae</taxon>
        <taxon>Bacillariales</taxon>
        <taxon>Bacillariaceae</taxon>
        <taxon>Pseudo-nitzschia</taxon>
    </lineage>
</organism>
<dbReference type="Proteomes" id="UP000291116">
    <property type="component" value="Unassembled WGS sequence"/>
</dbReference>
<sequence>MSSLTLNAVEYDFEDYVLQHGIPETLDPLPYRKAGSVFSNAVENDDPNNSNANETGGASNSDLQSGNLTSAKHDPRLRTVVCLFVDTENGAKFLIVHFGT</sequence>
<name>A0A448Z4X7_9STRA</name>
<feature type="compositionally biased region" description="Polar residues" evidence="1">
    <location>
        <begin position="37"/>
        <end position="70"/>
    </location>
</feature>
<reference evidence="2 3" key="1">
    <citation type="submission" date="2019-01" db="EMBL/GenBank/DDBJ databases">
        <authorList>
            <person name="Ferrante I. M."/>
        </authorList>
    </citation>
    <scope>NUCLEOTIDE SEQUENCE [LARGE SCALE GENOMIC DNA]</scope>
    <source>
        <strain evidence="2 3">B856</strain>
    </source>
</reference>
<evidence type="ECO:0000256" key="1">
    <source>
        <dbReference type="SAM" id="MobiDB-lite"/>
    </source>
</evidence>
<accession>A0A448Z4X7</accession>
<proteinExistence type="predicted"/>
<keyword evidence="3" id="KW-1185">Reference proteome</keyword>
<feature type="region of interest" description="Disordered" evidence="1">
    <location>
        <begin position="37"/>
        <end position="71"/>
    </location>
</feature>
<dbReference type="AlphaFoldDB" id="A0A448Z4X7"/>